<evidence type="ECO:0000313" key="1">
    <source>
        <dbReference type="EMBL" id="KAA1122112.1"/>
    </source>
</evidence>
<reference evidence="1 2" key="1">
    <citation type="submission" date="2019-05" db="EMBL/GenBank/DDBJ databases">
        <title>Emergence of the Ug99 lineage of the wheat stem rust pathogen through somatic hybridization.</title>
        <authorList>
            <person name="Li F."/>
            <person name="Upadhyaya N.M."/>
            <person name="Sperschneider J."/>
            <person name="Matny O."/>
            <person name="Nguyen-Phuc H."/>
            <person name="Mago R."/>
            <person name="Raley C."/>
            <person name="Miller M.E."/>
            <person name="Silverstein K.A.T."/>
            <person name="Henningsen E."/>
            <person name="Hirsch C.D."/>
            <person name="Visser B."/>
            <person name="Pretorius Z.A."/>
            <person name="Steffenson B.J."/>
            <person name="Schwessinger B."/>
            <person name="Dodds P.N."/>
            <person name="Figueroa M."/>
        </authorList>
    </citation>
    <scope>NUCLEOTIDE SEQUENCE [LARGE SCALE GENOMIC DNA]</scope>
    <source>
        <strain evidence="1 2">Ug99</strain>
    </source>
</reference>
<dbReference type="AlphaFoldDB" id="A0A5B0R9P7"/>
<dbReference type="EMBL" id="VDEP01000236">
    <property type="protein sequence ID" value="KAA1122112.1"/>
    <property type="molecule type" value="Genomic_DNA"/>
</dbReference>
<gene>
    <name evidence="1" type="ORF">PGTUg99_028369</name>
</gene>
<comment type="caution">
    <text evidence="1">The sequence shown here is derived from an EMBL/GenBank/DDBJ whole genome shotgun (WGS) entry which is preliminary data.</text>
</comment>
<proteinExistence type="predicted"/>
<name>A0A5B0R9P7_PUCGR</name>
<organism evidence="1 2">
    <name type="scientific">Puccinia graminis f. sp. tritici</name>
    <dbReference type="NCBI Taxonomy" id="56615"/>
    <lineage>
        <taxon>Eukaryota</taxon>
        <taxon>Fungi</taxon>
        <taxon>Dikarya</taxon>
        <taxon>Basidiomycota</taxon>
        <taxon>Pucciniomycotina</taxon>
        <taxon>Pucciniomycetes</taxon>
        <taxon>Pucciniales</taxon>
        <taxon>Pucciniaceae</taxon>
        <taxon>Puccinia</taxon>
    </lineage>
</organism>
<protein>
    <submittedName>
        <fullName evidence="1">Uncharacterized protein</fullName>
    </submittedName>
</protein>
<dbReference type="Proteomes" id="UP000325313">
    <property type="component" value="Unassembled WGS sequence"/>
</dbReference>
<accession>A0A5B0R9P7</accession>
<evidence type="ECO:0000313" key="2">
    <source>
        <dbReference type="Proteomes" id="UP000325313"/>
    </source>
</evidence>
<sequence length="139" mass="15360">MREVSGAAVGPTLQREHYMGARSRDRFRRWPYIKAAVGPTWDKPVSHFEIRTDAISALIQMEKGIGYFAEKCDLMCSHRLARQGLNVLTPLAGQSGPDCVGCEPYPTPVLYQLCRHGMLAGLVARLSRTGLTDEGLTDP</sequence>